<evidence type="ECO:0000256" key="6">
    <source>
        <dbReference type="SAM" id="Phobius"/>
    </source>
</evidence>
<gene>
    <name evidence="7" type="ORF">IA74_012380</name>
</gene>
<keyword evidence="2" id="KW-1003">Cell membrane</keyword>
<evidence type="ECO:0000256" key="1">
    <source>
        <dbReference type="ARBA" id="ARBA00004651"/>
    </source>
</evidence>
<feature type="transmembrane region" description="Helical" evidence="6">
    <location>
        <begin position="91"/>
        <end position="118"/>
    </location>
</feature>
<dbReference type="AlphaFoldDB" id="A0AAP8ZVV6"/>
<feature type="transmembrane region" description="Helical" evidence="6">
    <location>
        <begin position="334"/>
        <end position="355"/>
    </location>
</feature>
<evidence type="ECO:0000256" key="3">
    <source>
        <dbReference type="ARBA" id="ARBA00022692"/>
    </source>
</evidence>
<feature type="transmembrane region" description="Helical" evidence="6">
    <location>
        <begin position="392"/>
        <end position="411"/>
    </location>
</feature>
<evidence type="ECO:0000256" key="4">
    <source>
        <dbReference type="ARBA" id="ARBA00022989"/>
    </source>
</evidence>
<evidence type="ECO:0000313" key="8">
    <source>
        <dbReference type="Proteomes" id="UP000028294"/>
    </source>
</evidence>
<dbReference type="EMBL" id="CP036553">
    <property type="protein sequence ID" value="QCQ36847.1"/>
    <property type="molecule type" value="Genomic_DNA"/>
</dbReference>
<keyword evidence="4 6" id="KW-1133">Transmembrane helix</keyword>
<dbReference type="PANTHER" id="PTHR30250">
    <property type="entry name" value="PST FAMILY PREDICTED COLANIC ACID TRANSPORTER"/>
    <property type="match status" value="1"/>
</dbReference>
<evidence type="ECO:0000256" key="2">
    <source>
        <dbReference type="ARBA" id="ARBA00022475"/>
    </source>
</evidence>
<keyword evidence="5 6" id="KW-0472">Membrane</keyword>
<name>A0AAP8ZVV6_BACFG</name>
<comment type="subcellular location">
    <subcellularLocation>
        <location evidence="1">Cell membrane</location>
        <topology evidence="1">Multi-pass membrane protein</topology>
    </subcellularLocation>
</comment>
<proteinExistence type="predicted"/>
<keyword evidence="3 6" id="KW-0812">Transmembrane</keyword>
<organism evidence="7 8">
    <name type="scientific">Bacteroides fragilis</name>
    <dbReference type="NCBI Taxonomy" id="817"/>
    <lineage>
        <taxon>Bacteria</taxon>
        <taxon>Pseudomonadati</taxon>
        <taxon>Bacteroidota</taxon>
        <taxon>Bacteroidia</taxon>
        <taxon>Bacteroidales</taxon>
        <taxon>Bacteroidaceae</taxon>
        <taxon>Bacteroides</taxon>
    </lineage>
</organism>
<protein>
    <submittedName>
        <fullName evidence="7">Polysaccharide biosynthesis protein</fullName>
    </submittedName>
</protein>
<dbReference type="GO" id="GO:0005886">
    <property type="term" value="C:plasma membrane"/>
    <property type="evidence" value="ECO:0007669"/>
    <property type="project" value="UniProtKB-SubCell"/>
</dbReference>
<feature type="transmembrane region" description="Helical" evidence="6">
    <location>
        <begin position="124"/>
        <end position="142"/>
    </location>
</feature>
<feature type="transmembrane region" description="Helical" evidence="6">
    <location>
        <begin position="154"/>
        <end position="178"/>
    </location>
</feature>
<feature type="transmembrane region" description="Helical" evidence="6">
    <location>
        <begin position="20"/>
        <end position="44"/>
    </location>
</feature>
<dbReference type="PANTHER" id="PTHR30250:SF11">
    <property type="entry name" value="O-ANTIGEN TRANSPORTER-RELATED"/>
    <property type="match status" value="1"/>
</dbReference>
<evidence type="ECO:0000256" key="5">
    <source>
        <dbReference type="ARBA" id="ARBA00023136"/>
    </source>
</evidence>
<sequence>MFRKIINKILGNPNVKNGILFSVFSFFNNGVSFLLLIVLAKYISPSAYGELNLFNTLVYLFGILISLNSVGVLSVNYFSSSRAEFRQSFNSVLLITLVTFCILLFILIYFSHVLVIYTGLDTKYQIIALVICLFNVVLNLNLDLWRLEEKILKYGIFSVLMSLCNCILTLFFVISISLDWQGRLYAQLVTCILFSSVSIVFLIKGNYLTFTVPSAKRIKDTLSFGIPLIPHGLSFWARQGLDRYIINYAYSQAIVGMFSFSFNFANVIQIVGTAFNASNSVFLFRSLSSDSETTRKMLRKQERLMLLFFLGLTVCICGGCAIFIPIVLPQYSDSIVFLFPLCFGAMFQCYYLLYVNYLFFYRRTKQLMYITLSISVLHVILSVWLTKYSILLTAYINLLTNFLIAIFVYFYHRKFCRLNK</sequence>
<dbReference type="InterPro" id="IPR050833">
    <property type="entry name" value="Poly_Biosynth_Transport"/>
</dbReference>
<feature type="transmembrane region" description="Helical" evidence="6">
    <location>
        <begin position="184"/>
        <end position="203"/>
    </location>
</feature>
<accession>A0AAP8ZVV6</accession>
<feature type="transmembrane region" description="Helical" evidence="6">
    <location>
        <begin position="56"/>
        <end position="79"/>
    </location>
</feature>
<feature type="transmembrane region" description="Helical" evidence="6">
    <location>
        <begin position="367"/>
        <end position="386"/>
    </location>
</feature>
<feature type="transmembrane region" description="Helical" evidence="6">
    <location>
        <begin position="304"/>
        <end position="328"/>
    </location>
</feature>
<dbReference type="Proteomes" id="UP000028294">
    <property type="component" value="Chromosome"/>
</dbReference>
<evidence type="ECO:0000313" key="7">
    <source>
        <dbReference type="EMBL" id="QCQ36847.1"/>
    </source>
</evidence>
<dbReference type="InterPro" id="IPR002797">
    <property type="entry name" value="Polysacc_synth"/>
</dbReference>
<dbReference type="Pfam" id="PF01943">
    <property type="entry name" value="Polysacc_synt"/>
    <property type="match status" value="1"/>
</dbReference>
<reference evidence="7 8" key="1">
    <citation type="submission" date="2019-03" db="EMBL/GenBank/DDBJ databases">
        <title>Complete genome assembly of MDR B. fragilis.</title>
        <authorList>
            <person name="Sydenham T.V."/>
            <person name="Hasman H."/>
            <person name="Justesen U.S."/>
        </authorList>
    </citation>
    <scope>NUCLEOTIDE SEQUENCE [LARGE SCALE GENOMIC DNA]</scope>
    <source>
        <strain evidence="7 8">DCMOUH0067B</strain>
    </source>
</reference>
<dbReference type="RefSeq" id="WP_137569061.1">
    <property type="nucleotide sequence ID" value="NZ_CP036553.1"/>
</dbReference>